<dbReference type="PROSITE" id="PS51186">
    <property type="entry name" value="GNAT"/>
    <property type="match status" value="1"/>
</dbReference>
<dbReference type="AlphaFoldDB" id="A0AA51RVK8"/>
<dbReference type="EC" id="2.-.-.-" evidence="2"/>
<gene>
    <name evidence="2" type="ORF">Q9312_04990</name>
</gene>
<dbReference type="Pfam" id="PF13302">
    <property type="entry name" value="Acetyltransf_3"/>
    <property type="match status" value="1"/>
</dbReference>
<dbReference type="Proteomes" id="UP001239782">
    <property type="component" value="Chromosome"/>
</dbReference>
<dbReference type="GO" id="GO:0005737">
    <property type="term" value="C:cytoplasm"/>
    <property type="evidence" value="ECO:0007669"/>
    <property type="project" value="TreeGrafter"/>
</dbReference>
<proteinExistence type="predicted"/>
<feature type="domain" description="N-acetyltransferase" evidence="1">
    <location>
        <begin position="7"/>
        <end position="160"/>
    </location>
</feature>
<evidence type="ECO:0000313" key="3">
    <source>
        <dbReference type="Proteomes" id="UP001239782"/>
    </source>
</evidence>
<dbReference type="EMBL" id="CP133548">
    <property type="protein sequence ID" value="WMS88274.1"/>
    <property type="molecule type" value="Genomic_DNA"/>
</dbReference>
<accession>A0AA51RVK8</accession>
<evidence type="ECO:0000259" key="1">
    <source>
        <dbReference type="PROSITE" id="PS51186"/>
    </source>
</evidence>
<name>A0AA51RVK8_9GAMM</name>
<organism evidence="2 3">
    <name type="scientific">Pleionea litopenaei</name>
    <dbReference type="NCBI Taxonomy" id="3070815"/>
    <lineage>
        <taxon>Bacteria</taxon>
        <taxon>Pseudomonadati</taxon>
        <taxon>Pseudomonadota</taxon>
        <taxon>Gammaproteobacteria</taxon>
        <taxon>Oceanospirillales</taxon>
        <taxon>Pleioneaceae</taxon>
        <taxon>Pleionea</taxon>
    </lineage>
</organism>
<sequence length="173" mass="19943">MIKGKLVTIRNVKQADIDELYTLSFDYTDAGEYMPLNLVSETAFKREFERTGFWEDFSGKLIVEDQTGQMVGEVGCFKTTHYIDGREIYYRVFSGYRNRGYASEALALLVKLLFESSPMNRIQAVTVDGNKVSEAMLQKFGFKHEGILRQARYFKGQLVDLNQFSLIRSEWNG</sequence>
<dbReference type="InterPro" id="IPR000182">
    <property type="entry name" value="GNAT_dom"/>
</dbReference>
<dbReference type="InterPro" id="IPR051908">
    <property type="entry name" value="Ribosomal_N-acetyltransferase"/>
</dbReference>
<dbReference type="SUPFAM" id="SSF55729">
    <property type="entry name" value="Acyl-CoA N-acyltransferases (Nat)"/>
    <property type="match status" value="1"/>
</dbReference>
<reference evidence="2 3" key="1">
    <citation type="submission" date="2023-08" db="EMBL/GenBank/DDBJ databases">
        <title>Pleionea litopenaei sp. nov., isolated from stomach of juvenile Litopenaeus vannamei.</title>
        <authorList>
            <person name="Rho A.M."/>
            <person name="Hwang C.Y."/>
        </authorList>
    </citation>
    <scope>NUCLEOTIDE SEQUENCE [LARGE SCALE GENOMIC DNA]</scope>
    <source>
        <strain evidence="2 3">HL-JVS1</strain>
    </source>
</reference>
<evidence type="ECO:0000313" key="2">
    <source>
        <dbReference type="EMBL" id="WMS88274.1"/>
    </source>
</evidence>
<keyword evidence="3" id="KW-1185">Reference proteome</keyword>
<protein>
    <submittedName>
        <fullName evidence="2">GNAT family protein</fullName>
        <ecNumber evidence="2">2.-.-.-</ecNumber>
    </submittedName>
</protein>
<dbReference type="PANTHER" id="PTHR43441">
    <property type="entry name" value="RIBOSOMAL-PROTEIN-SERINE ACETYLTRANSFERASE"/>
    <property type="match status" value="1"/>
</dbReference>
<keyword evidence="2" id="KW-0808">Transferase</keyword>
<dbReference type="Gene3D" id="3.40.630.30">
    <property type="match status" value="1"/>
</dbReference>
<dbReference type="InterPro" id="IPR016181">
    <property type="entry name" value="Acyl_CoA_acyltransferase"/>
</dbReference>
<dbReference type="RefSeq" id="WP_309203479.1">
    <property type="nucleotide sequence ID" value="NZ_CP133548.1"/>
</dbReference>
<dbReference type="GO" id="GO:1990189">
    <property type="term" value="F:protein N-terminal-serine acetyltransferase activity"/>
    <property type="evidence" value="ECO:0007669"/>
    <property type="project" value="TreeGrafter"/>
</dbReference>
<dbReference type="PANTHER" id="PTHR43441:SF11">
    <property type="entry name" value="RIBOSOMAL-PROTEIN-SERINE ACETYLTRANSFERASE"/>
    <property type="match status" value="1"/>
</dbReference>
<dbReference type="GO" id="GO:0008999">
    <property type="term" value="F:protein-N-terminal-alanine acetyltransferase activity"/>
    <property type="evidence" value="ECO:0007669"/>
    <property type="project" value="TreeGrafter"/>
</dbReference>
<dbReference type="KEGG" id="plei:Q9312_04990"/>